<accession>A0A4R7C612</accession>
<sequence length="191" mass="21542">MERIGRALGVYRGTLYRWARLGGWRRPAPPERLTPSGTRRPDFYRSRRLGRPYGGDAVGTARDLVTGSTLPLRRVAERAGIGRATLYRWIARRGWVRNPAAAKGRRRRGRYPPEVVAAARELVQTTGLSLAFIAARVGATPERVGYWMRTKGWGRPWDLPEAYGRVRRGRRRLAHTSPLAGEVERREASAG</sequence>
<dbReference type="RefSeq" id="WP_133768530.1">
    <property type="nucleotide sequence ID" value="NZ_SNZR01000011.1"/>
</dbReference>
<dbReference type="Proteomes" id="UP000295122">
    <property type="component" value="Unassembled WGS sequence"/>
</dbReference>
<proteinExistence type="predicted"/>
<protein>
    <submittedName>
        <fullName evidence="1">Uncharacterized protein</fullName>
    </submittedName>
</protein>
<comment type="caution">
    <text evidence="1">The sequence shown here is derived from an EMBL/GenBank/DDBJ whole genome shotgun (WGS) entry which is preliminary data.</text>
</comment>
<dbReference type="OrthoDB" id="8004339at2"/>
<reference evidence="1 2" key="1">
    <citation type="submission" date="2019-03" db="EMBL/GenBank/DDBJ databases">
        <title>Genomic Encyclopedia of Type Strains, Phase IV (KMG-IV): sequencing the most valuable type-strain genomes for metagenomic binning, comparative biology and taxonomic classification.</title>
        <authorList>
            <person name="Goeker M."/>
        </authorList>
    </citation>
    <scope>NUCLEOTIDE SEQUENCE [LARGE SCALE GENOMIC DNA]</scope>
    <source>
        <strain evidence="1 2">DSM 25903</strain>
    </source>
</reference>
<dbReference type="EMBL" id="SNZR01000011">
    <property type="protein sequence ID" value="TDR93533.1"/>
    <property type="molecule type" value="Genomic_DNA"/>
</dbReference>
<name>A0A4R7C612_9HYPH</name>
<gene>
    <name evidence="1" type="ORF">EV668_0797</name>
</gene>
<evidence type="ECO:0000313" key="2">
    <source>
        <dbReference type="Proteomes" id="UP000295122"/>
    </source>
</evidence>
<keyword evidence="2" id="KW-1185">Reference proteome</keyword>
<organism evidence="1 2">
    <name type="scientific">Enterovirga rhinocerotis</name>
    <dbReference type="NCBI Taxonomy" id="1339210"/>
    <lineage>
        <taxon>Bacteria</taxon>
        <taxon>Pseudomonadati</taxon>
        <taxon>Pseudomonadota</taxon>
        <taxon>Alphaproteobacteria</taxon>
        <taxon>Hyphomicrobiales</taxon>
        <taxon>Methylobacteriaceae</taxon>
        <taxon>Enterovirga</taxon>
    </lineage>
</organism>
<dbReference type="AlphaFoldDB" id="A0A4R7C612"/>
<evidence type="ECO:0000313" key="1">
    <source>
        <dbReference type="EMBL" id="TDR93533.1"/>
    </source>
</evidence>